<protein>
    <submittedName>
        <fullName evidence="1">YhcH/YjgK/YiaL family protein</fullName>
    </submittedName>
</protein>
<accession>A0ABT2U7V8</accession>
<sequence length="152" mass="17150">MIFDKMSRAASYYDLNPGITKALEFLQSEEATALKPGKYALKGEQMFVLVQEYDSRPLDAGVWEAHLRYIDVQYVTSGTELMGVSPIDRMEVSQAYDEKLDYALYSGDGSFFELSEGFFTILAPQDVHMACISVQDSLPVRKLVVKVALDWQ</sequence>
<dbReference type="InterPro" id="IPR004375">
    <property type="entry name" value="NanQ/TabA/YiaL"/>
</dbReference>
<keyword evidence="2" id="KW-1185">Reference proteome</keyword>
<dbReference type="PANTHER" id="PTHR34986">
    <property type="entry name" value="EVOLVED BETA-GALACTOSIDASE SUBUNIT BETA"/>
    <property type="match status" value="1"/>
</dbReference>
<proteinExistence type="predicted"/>
<gene>
    <name evidence="1" type="ORF">OB236_00515</name>
</gene>
<dbReference type="EMBL" id="JAOQIO010000001">
    <property type="protein sequence ID" value="MCU6790597.1"/>
    <property type="molecule type" value="Genomic_DNA"/>
</dbReference>
<dbReference type="Gene3D" id="2.60.120.370">
    <property type="entry name" value="YhcH/YjgK/YiaL"/>
    <property type="match status" value="1"/>
</dbReference>
<evidence type="ECO:0000313" key="1">
    <source>
        <dbReference type="EMBL" id="MCU6790597.1"/>
    </source>
</evidence>
<dbReference type="Pfam" id="PF04074">
    <property type="entry name" value="DUF386"/>
    <property type="match status" value="1"/>
</dbReference>
<dbReference type="PANTHER" id="PTHR34986:SF1">
    <property type="entry name" value="PROTEIN YIAL"/>
    <property type="match status" value="1"/>
</dbReference>
<dbReference type="SUPFAM" id="SSF51197">
    <property type="entry name" value="Clavaminate synthase-like"/>
    <property type="match status" value="1"/>
</dbReference>
<reference evidence="1 2" key="1">
    <citation type="submission" date="2022-09" db="EMBL/GenBank/DDBJ databases">
        <authorList>
            <person name="Han X.L."/>
            <person name="Wang Q."/>
            <person name="Lu T."/>
        </authorList>
    </citation>
    <scope>NUCLEOTIDE SEQUENCE [LARGE SCALE GENOMIC DNA]</scope>
    <source>
        <strain evidence="1 2">WQ 127069</strain>
    </source>
</reference>
<organism evidence="1 2">
    <name type="scientific">Paenibacillus baimaensis</name>
    <dbReference type="NCBI Taxonomy" id="2982185"/>
    <lineage>
        <taxon>Bacteria</taxon>
        <taxon>Bacillati</taxon>
        <taxon>Bacillota</taxon>
        <taxon>Bacilli</taxon>
        <taxon>Bacillales</taxon>
        <taxon>Paenibacillaceae</taxon>
        <taxon>Paenibacillus</taxon>
    </lineage>
</organism>
<comment type="caution">
    <text evidence="1">The sequence shown here is derived from an EMBL/GenBank/DDBJ whole genome shotgun (WGS) entry which is preliminary data.</text>
</comment>
<dbReference type="NCBIfam" id="TIGR00022">
    <property type="entry name" value="YhcH/YjgK/YiaL family protein"/>
    <property type="match status" value="1"/>
</dbReference>
<name>A0ABT2U7V8_9BACL</name>
<dbReference type="InterPro" id="IPR037012">
    <property type="entry name" value="NanQ/TabA/YiaL_sf"/>
</dbReference>
<evidence type="ECO:0000313" key="2">
    <source>
        <dbReference type="Proteomes" id="UP001652445"/>
    </source>
</evidence>
<dbReference type="Proteomes" id="UP001652445">
    <property type="component" value="Unassembled WGS sequence"/>
</dbReference>